<evidence type="ECO:0000256" key="7">
    <source>
        <dbReference type="ARBA" id="ARBA00022664"/>
    </source>
</evidence>
<dbReference type="GO" id="GO:0008270">
    <property type="term" value="F:zinc ion binding"/>
    <property type="evidence" value="ECO:0007669"/>
    <property type="project" value="UniProtKB-KW"/>
</dbReference>
<dbReference type="Proteomes" id="UP000694555">
    <property type="component" value="Unplaced"/>
</dbReference>
<dbReference type="GO" id="GO:0008094">
    <property type="term" value="F:ATP-dependent activity, acting on DNA"/>
    <property type="evidence" value="ECO:0007669"/>
    <property type="project" value="UniProtKB-ARBA"/>
</dbReference>
<keyword evidence="6" id="KW-0597">Phosphoprotein</keyword>
<evidence type="ECO:0000256" key="5">
    <source>
        <dbReference type="ARBA" id="ARBA00022490"/>
    </source>
</evidence>
<evidence type="ECO:0000313" key="30">
    <source>
        <dbReference type="Proteomes" id="UP000694555"/>
    </source>
</evidence>
<dbReference type="GO" id="GO:0005681">
    <property type="term" value="C:spliceosomal complex"/>
    <property type="evidence" value="ECO:0007669"/>
    <property type="project" value="UniProtKB-KW"/>
</dbReference>
<dbReference type="InterPro" id="IPR049730">
    <property type="entry name" value="SNF2/RAD54-like_C"/>
</dbReference>
<dbReference type="GO" id="GO:0006353">
    <property type="term" value="P:DNA-templated transcription termination"/>
    <property type="evidence" value="ECO:0007669"/>
    <property type="project" value="UniProtKB-KW"/>
</dbReference>
<dbReference type="Gene3D" id="3.40.50.10810">
    <property type="entry name" value="Tandem AAA-ATPase domain"/>
    <property type="match status" value="1"/>
</dbReference>
<protein>
    <recommendedName>
        <fullName evidence="23">Transcription termination factor 2</fullName>
    </recommendedName>
    <alternativeName>
        <fullName evidence="25">RNA polymerase II termination factor</fullName>
    </alternativeName>
    <alternativeName>
        <fullName evidence="24">Transcription release factor 2</fullName>
    </alternativeName>
</protein>
<evidence type="ECO:0000256" key="15">
    <source>
        <dbReference type="ARBA" id="ARBA00022840"/>
    </source>
</evidence>
<keyword evidence="11" id="KW-0863">Zinc-finger</keyword>
<evidence type="ECO:0000256" key="9">
    <source>
        <dbReference type="ARBA" id="ARBA00022728"/>
    </source>
</evidence>
<keyword evidence="13" id="KW-0347">Helicase</keyword>
<feature type="compositionally biased region" description="Basic and acidic residues" evidence="26">
    <location>
        <begin position="263"/>
        <end position="275"/>
    </location>
</feature>
<evidence type="ECO:0000256" key="10">
    <source>
        <dbReference type="ARBA" id="ARBA00022741"/>
    </source>
</evidence>
<dbReference type="Gene3D" id="3.40.50.300">
    <property type="entry name" value="P-loop containing nucleotide triphosphate hydrolases"/>
    <property type="match status" value="1"/>
</dbReference>
<dbReference type="PROSITE" id="PS51192">
    <property type="entry name" value="HELICASE_ATP_BIND_1"/>
    <property type="match status" value="1"/>
</dbReference>
<dbReference type="InterPro" id="IPR014001">
    <property type="entry name" value="Helicase_ATP-bd"/>
</dbReference>
<feature type="compositionally biased region" description="Basic and acidic residues" evidence="26">
    <location>
        <begin position="193"/>
        <end position="214"/>
    </location>
</feature>
<dbReference type="SMART" id="SM00490">
    <property type="entry name" value="HELICc"/>
    <property type="match status" value="1"/>
</dbReference>
<accession>A0A8B9Z7V8</accession>
<dbReference type="InterPro" id="IPR001650">
    <property type="entry name" value="Helicase_C-like"/>
</dbReference>
<evidence type="ECO:0000259" key="28">
    <source>
        <dbReference type="PROSITE" id="PS51194"/>
    </source>
</evidence>
<keyword evidence="4" id="KW-0806">Transcription termination</keyword>
<evidence type="ECO:0000256" key="16">
    <source>
        <dbReference type="ARBA" id="ARBA00023015"/>
    </source>
</evidence>
<dbReference type="FunFam" id="3.40.50.300:FF:001502">
    <property type="entry name" value="Transcription termination factor 2"/>
    <property type="match status" value="1"/>
</dbReference>
<evidence type="ECO:0000256" key="23">
    <source>
        <dbReference type="ARBA" id="ARBA00070113"/>
    </source>
</evidence>
<keyword evidence="17" id="KW-0238">DNA-binding</keyword>
<dbReference type="InterPro" id="IPR050628">
    <property type="entry name" value="SNF2_RAD54_helicase_TF"/>
</dbReference>
<evidence type="ECO:0000256" key="13">
    <source>
        <dbReference type="ARBA" id="ARBA00022806"/>
    </source>
</evidence>
<evidence type="ECO:0000256" key="11">
    <source>
        <dbReference type="ARBA" id="ARBA00022771"/>
    </source>
</evidence>
<dbReference type="PANTHER" id="PTHR45626">
    <property type="entry name" value="TRANSCRIPTION TERMINATION FACTOR 2-RELATED"/>
    <property type="match status" value="1"/>
</dbReference>
<proteinExistence type="inferred from homology"/>
<sequence>CQEMPWSLCFLKTGVRDGPNKGKSFYVCGAQGSAACGFVLPAIPASHCLIHEGCMVELQVLVQQQHRDEYQLFYRCLNSKLNGKKWCGSVPWQDPKATKAPKALGSQPNTALLFNPSGQRNPFKVIDKNREPSSWKQIKQGNGEESKAKGVKAEKESKLVSHKEKKSTSDSSIEKEPLEGLKTKKKQSMGNRSDPELKESTVSESKLDLSETWKGKNTLWAEEKYGGSDGESRKSSECVEKERGRRPKLFPLSLGKQSTSTKPPEEEQLREKSLKSCGEKEYIGQKNGEMKVMSKEDAISPALPQLALQHAALKGGAEAVLPKTRIRPGLGQPAAEVFSSDSDEEGFVYSSLGRSKPEKSVEGLQSREVPSGKAGKSMQGTSLPGAAPLHHVEGTQDPKALHNHLVVQLKQKKSTLATVNIQLLPDKGERLLKQVQDLEAALGTDLSRMERKAQEFLAHLFLDVSIIFVTKTLTTKMSLKGIDPLGTVLNSGVQNLYGGRMTEDRIRAVHSATSEAINHLHKSLESCPTEQTAAEDPSGLKVPLLQHQKQALTWLLWRESQRPCGGILADDMGLGKTLTMIALILAQKQLKTEKRKEKLEMWLSKNDSTVIPSHSTLIICPASLIHHWKKEIDRRVGCGKLRVYLYHGPNRDKHAEVLSEYDVVVTTYSLLSKEVPTSKEEGEVPAQDYDSGSSPCSPLLRVAWARVILDEAHNIKNPKVQTSIAVCKVRASARWAVTGTPIQNNLLDMYSLLRFLRCSPFDEYKVWKYQVDNNTNKGGERLSLLTRSLLLRRTKDQLDSAGKPLVSLPQRSTQLHQLKLSVEEQSVYNVLFARSRSTLQSYLKRQEQKNEGREYAGGNPFEKVAQEFGISQKEFLAGPQSASQVSSTVHVLSMLLRLRQCCCHLSLLKVALDQVNLNSEGLSLSIEEQLSALTLSELQTPDSKSTVYLSGTAFKTDIFEITRESTKIAHLLAELKTIQSHSESQKSVVVSQWTSMLKVVAVHLQRLGLKYAIVDGSVNPKQRMDVVEQFNNNPKGPQVMLVSLLAGGVGLNLTGGNHLFLLDMHWNPALEDQACDRIYRVGQQKDVVIHRFVCEGTVEEKILQLQKNKKVLAQQVLSGKGEAFTKLTLADLKILFGI</sequence>
<keyword evidence="7" id="KW-0507">mRNA processing</keyword>
<keyword evidence="8" id="KW-0479">Metal-binding</keyword>
<evidence type="ECO:0000256" key="3">
    <source>
        <dbReference type="ARBA" id="ARBA00007025"/>
    </source>
</evidence>
<evidence type="ECO:0000256" key="21">
    <source>
        <dbReference type="ARBA" id="ARBA00055750"/>
    </source>
</evidence>
<keyword evidence="30" id="KW-1185">Reference proteome</keyword>
<dbReference type="Pfam" id="PF00271">
    <property type="entry name" value="Helicase_C"/>
    <property type="match status" value="1"/>
</dbReference>
<dbReference type="SMART" id="SM00487">
    <property type="entry name" value="DEXDc"/>
    <property type="match status" value="1"/>
</dbReference>
<feature type="domain" description="Helicase C-terminal" evidence="28">
    <location>
        <begin position="967"/>
        <end position="1133"/>
    </location>
</feature>
<evidence type="ECO:0000313" key="29">
    <source>
        <dbReference type="Ensembl" id="ENSBJAP00000001086.1"/>
    </source>
</evidence>
<dbReference type="Ensembl" id="ENSBJAT00000001113.1">
    <property type="protein sequence ID" value="ENSBJAP00000001086.1"/>
    <property type="gene ID" value="ENSBJAG00000000812.1"/>
</dbReference>
<evidence type="ECO:0000256" key="25">
    <source>
        <dbReference type="ARBA" id="ARBA00082628"/>
    </source>
</evidence>
<comment type="function">
    <text evidence="21">DsDNA-dependent ATPase which acts as a transcription termination factor by coupling ATP hydrolysis with removal of RNA polymerase II from the DNA template. May contribute to mitotic transcription repression. May also be involved in pre-mRNA splicing.</text>
</comment>
<evidence type="ECO:0000259" key="27">
    <source>
        <dbReference type="PROSITE" id="PS51192"/>
    </source>
</evidence>
<keyword evidence="20" id="KW-0539">Nucleus</keyword>
<dbReference type="PROSITE" id="PS51194">
    <property type="entry name" value="HELICASE_CTER"/>
    <property type="match status" value="1"/>
</dbReference>
<keyword evidence="14" id="KW-0862">Zinc</keyword>
<feature type="region of interest" description="Disordered" evidence="26">
    <location>
        <begin position="351"/>
        <end position="393"/>
    </location>
</feature>
<dbReference type="CDD" id="cd18072">
    <property type="entry name" value="DEXHc_TTF2"/>
    <property type="match status" value="1"/>
</dbReference>
<evidence type="ECO:0000256" key="6">
    <source>
        <dbReference type="ARBA" id="ARBA00022553"/>
    </source>
</evidence>
<evidence type="ECO:0000256" key="12">
    <source>
        <dbReference type="ARBA" id="ARBA00022801"/>
    </source>
</evidence>
<evidence type="ECO:0000256" key="18">
    <source>
        <dbReference type="ARBA" id="ARBA00023163"/>
    </source>
</evidence>
<evidence type="ECO:0000256" key="24">
    <source>
        <dbReference type="ARBA" id="ARBA00079067"/>
    </source>
</evidence>
<organism evidence="29 30">
    <name type="scientific">Buteo japonicus</name>
    <dbReference type="NCBI Taxonomy" id="224669"/>
    <lineage>
        <taxon>Eukaryota</taxon>
        <taxon>Metazoa</taxon>
        <taxon>Chordata</taxon>
        <taxon>Craniata</taxon>
        <taxon>Vertebrata</taxon>
        <taxon>Euteleostomi</taxon>
        <taxon>Archelosauria</taxon>
        <taxon>Archosauria</taxon>
        <taxon>Dinosauria</taxon>
        <taxon>Saurischia</taxon>
        <taxon>Theropoda</taxon>
        <taxon>Coelurosauria</taxon>
        <taxon>Aves</taxon>
        <taxon>Neognathae</taxon>
        <taxon>Neoaves</taxon>
        <taxon>Telluraves</taxon>
        <taxon>Accipitrimorphae</taxon>
        <taxon>Accipitriformes</taxon>
        <taxon>Accipitridae</taxon>
        <taxon>Accipitrinae</taxon>
        <taxon>Buteo</taxon>
    </lineage>
</organism>
<dbReference type="GO" id="GO:0008380">
    <property type="term" value="P:RNA splicing"/>
    <property type="evidence" value="ECO:0007669"/>
    <property type="project" value="UniProtKB-KW"/>
</dbReference>
<evidence type="ECO:0000256" key="8">
    <source>
        <dbReference type="ARBA" id="ARBA00022723"/>
    </source>
</evidence>
<comment type="similarity">
    <text evidence="3">Belongs to the SNF2/RAD54 helicase family.</text>
</comment>
<dbReference type="InterPro" id="IPR002464">
    <property type="entry name" value="DNA/RNA_helicase_DEAH_CS"/>
</dbReference>
<evidence type="ECO:0000256" key="17">
    <source>
        <dbReference type="ARBA" id="ARBA00023125"/>
    </source>
</evidence>
<feature type="domain" description="Helicase ATP-binding" evidence="27">
    <location>
        <begin position="557"/>
        <end position="759"/>
    </location>
</feature>
<keyword evidence="15" id="KW-0067">ATP-binding</keyword>
<dbReference type="GO" id="GO:0006397">
    <property type="term" value="P:mRNA processing"/>
    <property type="evidence" value="ECO:0007669"/>
    <property type="project" value="UniProtKB-KW"/>
</dbReference>
<keyword evidence="10" id="KW-0547">Nucleotide-binding</keyword>
<evidence type="ECO:0000256" key="4">
    <source>
        <dbReference type="ARBA" id="ARBA00022472"/>
    </source>
</evidence>
<dbReference type="FunFam" id="3.40.50.10810:FF:000043">
    <property type="entry name" value="Transcription termination factor 2"/>
    <property type="match status" value="1"/>
</dbReference>
<feature type="compositionally biased region" description="Basic and acidic residues" evidence="26">
    <location>
        <begin position="221"/>
        <end position="243"/>
    </location>
</feature>
<comment type="subunit">
    <text evidence="22">Interacts with CDC5L. Part of the spliceosome.</text>
</comment>
<dbReference type="PANTHER" id="PTHR45626:SF50">
    <property type="entry name" value="TRANSCRIPTION TERMINATION FACTOR 2"/>
    <property type="match status" value="1"/>
</dbReference>
<keyword evidence="16" id="KW-0805">Transcription regulation</keyword>
<dbReference type="InterPro" id="IPR027417">
    <property type="entry name" value="P-loop_NTPase"/>
</dbReference>
<comment type="subcellular location">
    <subcellularLocation>
        <location evidence="2">Cytoplasm</location>
    </subcellularLocation>
    <subcellularLocation>
        <location evidence="1">Nucleus</location>
    </subcellularLocation>
</comment>
<evidence type="ECO:0000256" key="19">
    <source>
        <dbReference type="ARBA" id="ARBA00023187"/>
    </source>
</evidence>
<keyword evidence="5" id="KW-0963">Cytoplasm</keyword>
<keyword evidence="9" id="KW-0747">Spliceosome</keyword>
<evidence type="ECO:0000256" key="1">
    <source>
        <dbReference type="ARBA" id="ARBA00004123"/>
    </source>
</evidence>
<evidence type="ECO:0000256" key="22">
    <source>
        <dbReference type="ARBA" id="ARBA00063699"/>
    </source>
</evidence>
<dbReference type="Pfam" id="PF00176">
    <property type="entry name" value="SNF2-rel_dom"/>
    <property type="match status" value="1"/>
</dbReference>
<dbReference type="GO" id="GO:0005524">
    <property type="term" value="F:ATP binding"/>
    <property type="evidence" value="ECO:0007669"/>
    <property type="project" value="UniProtKB-KW"/>
</dbReference>
<feature type="region of interest" description="Disordered" evidence="26">
    <location>
        <begin position="98"/>
        <end position="275"/>
    </location>
</feature>
<keyword evidence="19" id="KW-0508">mRNA splicing</keyword>
<dbReference type="InterPro" id="IPR000330">
    <property type="entry name" value="SNF2_N"/>
</dbReference>
<dbReference type="InterPro" id="IPR038718">
    <property type="entry name" value="SNF2-like_sf"/>
</dbReference>
<dbReference type="CDD" id="cd18793">
    <property type="entry name" value="SF2_C_SNF"/>
    <property type="match status" value="1"/>
</dbReference>
<keyword evidence="18" id="KW-0804">Transcription</keyword>
<dbReference type="AlphaFoldDB" id="A0A8B9Z7V8"/>
<dbReference type="GO" id="GO:0005737">
    <property type="term" value="C:cytoplasm"/>
    <property type="evidence" value="ECO:0007669"/>
    <property type="project" value="UniProtKB-SubCell"/>
</dbReference>
<dbReference type="PROSITE" id="PS00690">
    <property type="entry name" value="DEAH_ATP_HELICASE"/>
    <property type="match status" value="1"/>
</dbReference>
<reference evidence="29" key="1">
    <citation type="submission" date="2025-08" db="UniProtKB">
        <authorList>
            <consortium name="Ensembl"/>
        </authorList>
    </citation>
    <scope>IDENTIFICATION</scope>
</reference>
<dbReference type="GO" id="GO:0004386">
    <property type="term" value="F:helicase activity"/>
    <property type="evidence" value="ECO:0007669"/>
    <property type="project" value="UniProtKB-KW"/>
</dbReference>
<dbReference type="GO" id="GO:0003677">
    <property type="term" value="F:DNA binding"/>
    <property type="evidence" value="ECO:0007669"/>
    <property type="project" value="UniProtKB-KW"/>
</dbReference>
<feature type="compositionally biased region" description="Polar residues" evidence="26">
    <location>
        <begin position="106"/>
        <end position="120"/>
    </location>
</feature>
<evidence type="ECO:0000256" key="20">
    <source>
        <dbReference type="ARBA" id="ARBA00023242"/>
    </source>
</evidence>
<reference evidence="29" key="2">
    <citation type="submission" date="2025-09" db="UniProtKB">
        <authorList>
            <consortium name="Ensembl"/>
        </authorList>
    </citation>
    <scope>IDENTIFICATION</scope>
</reference>
<evidence type="ECO:0000256" key="14">
    <source>
        <dbReference type="ARBA" id="ARBA00022833"/>
    </source>
</evidence>
<evidence type="ECO:0000256" key="26">
    <source>
        <dbReference type="SAM" id="MobiDB-lite"/>
    </source>
</evidence>
<dbReference type="GO" id="GO:0006281">
    <property type="term" value="P:DNA repair"/>
    <property type="evidence" value="ECO:0007669"/>
    <property type="project" value="TreeGrafter"/>
</dbReference>
<feature type="compositionally biased region" description="Basic and acidic residues" evidence="26">
    <location>
        <begin position="142"/>
        <end position="182"/>
    </location>
</feature>
<evidence type="ECO:0000256" key="2">
    <source>
        <dbReference type="ARBA" id="ARBA00004496"/>
    </source>
</evidence>
<keyword evidence="12" id="KW-0378">Hydrolase</keyword>
<dbReference type="GO" id="GO:0016787">
    <property type="term" value="F:hydrolase activity"/>
    <property type="evidence" value="ECO:0007669"/>
    <property type="project" value="UniProtKB-KW"/>
</dbReference>
<name>A0A8B9Z7V8_9AVES</name>
<dbReference type="SUPFAM" id="SSF52540">
    <property type="entry name" value="P-loop containing nucleoside triphosphate hydrolases"/>
    <property type="match status" value="2"/>
</dbReference>